<sequence length="115" mass="14159">MFHMNSERSDECIDFTMLCFFFFFICLCTRERVEIMLQFQTLKVVSYSKMNLVGALKRSFFELPNSFQKLREKPKKKNKEKREFLRKTIPYEFISRRYLKILPKSDFNIIIRNRF</sequence>
<organism evidence="1 2">
    <name type="scientific">Aphis craccivora</name>
    <name type="common">Cowpea aphid</name>
    <dbReference type="NCBI Taxonomy" id="307492"/>
    <lineage>
        <taxon>Eukaryota</taxon>
        <taxon>Metazoa</taxon>
        <taxon>Ecdysozoa</taxon>
        <taxon>Arthropoda</taxon>
        <taxon>Hexapoda</taxon>
        <taxon>Insecta</taxon>
        <taxon>Pterygota</taxon>
        <taxon>Neoptera</taxon>
        <taxon>Paraneoptera</taxon>
        <taxon>Hemiptera</taxon>
        <taxon>Sternorrhyncha</taxon>
        <taxon>Aphidomorpha</taxon>
        <taxon>Aphidoidea</taxon>
        <taxon>Aphididae</taxon>
        <taxon>Aphidini</taxon>
        <taxon>Aphis</taxon>
        <taxon>Aphis</taxon>
    </lineage>
</organism>
<dbReference type="AlphaFoldDB" id="A0A6G0XU96"/>
<proteinExistence type="predicted"/>
<evidence type="ECO:0000313" key="1">
    <source>
        <dbReference type="EMBL" id="KAF0744087.1"/>
    </source>
</evidence>
<dbReference type="EMBL" id="VUJU01007548">
    <property type="protein sequence ID" value="KAF0744087.1"/>
    <property type="molecule type" value="Genomic_DNA"/>
</dbReference>
<name>A0A6G0XU96_APHCR</name>
<keyword evidence="2" id="KW-1185">Reference proteome</keyword>
<gene>
    <name evidence="1" type="ORF">FWK35_00025880</name>
</gene>
<evidence type="ECO:0000313" key="2">
    <source>
        <dbReference type="Proteomes" id="UP000478052"/>
    </source>
</evidence>
<accession>A0A6G0XU96</accession>
<reference evidence="1 2" key="1">
    <citation type="submission" date="2019-08" db="EMBL/GenBank/DDBJ databases">
        <title>Whole genome of Aphis craccivora.</title>
        <authorList>
            <person name="Voronova N.V."/>
            <person name="Shulinski R.S."/>
            <person name="Bandarenka Y.V."/>
            <person name="Zhorov D.G."/>
            <person name="Warner D."/>
        </authorList>
    </citation>
    <scope>NUCLEOTIDE SEQUENCE [LARGE SCALE GENOMIC DNA]</scope>
    <source>
        <strain evidence="1">180601</strain>
        <tissue evidence="1">Whole Body</tissue>
    </source>
</reference>
<dbReference type="Proteomes" id="UP000478052">
    <property type="component" value="Unassembled WGS sequence"/>
</dbReference>
<comment type="caution">
    <text evidence="1">The sequence shown here is derived from an EMBL/GenBank/DDBJ whole genome shotgun (WGS) entry which is preliminary data.</text>
</comment>
<protein>
    <submittedName>
        <fullName evidence="1">Uncharacterized protein</fullName>
    </submittedName>
</protein>